<sequence>MSKQFKILEKIIETIEDSIFKEYLLSLIGEEFGINERRDYLRNKYDEIVDFYKTHEKGEKYENKNSEN</sequence>
<accession>A0ABX3IJW4</accession>
<evidence type="ECO:0000313" key="2">
    <source>
        <dbReference type="Proteomes" id="UP000242616"/>
    </source>
</evidence>
<dbReference type="Proteomes" id="UP000242616">
    <property type="component" value="Unassembled WGS sequence"/>
</dbReference>
<organism evidence="1 2">
    <name type="scientific">Thermosipho affectus</name>
    <dbReference type="NCBI Taxonomy" id="660294"/>
    <lineage>
        <taxon>Bacteria</taxon>
        <taxon>Thermotogati</taxon>
        <taxon>Thermotogota</taxon>
        <taxon>Thermotogae</taxon>
        <taxon>Thermotogales</taxon>
        <taxon>Fervidobacteriaceae</taxon>
        <taxon>Thermosipho</taxon>
    </lineage>
</organism>
<dbReference type="EMBL" id="LBFC01000015">
    <property type="protein sequence ID" value="ONN27476.1"/>
    <property type="molecule type" value="Genomic_DNA"/>
</dbReference>
<dbReference type="RefSeq" id="WP_077198135.1">
    <property type="nucleotide sequence ID" value="NZ_LBFC01000015.1"/>
</dbReference>
<reference evidence="1 2" key="1">
    <citation type="submission" date="2015-06" db="EMBL/GenBank/DDBJ databases">
        <title>Genome sequencing of Thermotogales isolates from hydrothermal vents.</title>
        <authorList>
            <person name="Haverkamp T.H."/>
            <person name="Kublanov I.V."/>
            <person name="Nesbo C.L."/>
        </authorList>
    </citation>
    <scope>NUCLEOTIDE SEQUENCE [LARGE SCALE GENOMIC DNA]</scope>
    <source>
        <strain evidence="2">ik275mar</strain>
    </source>
</reference>
<comment type="caution">
    <text evidence="1">The sequence shown here is derived from an EMBL/GenBank/DDBJ whole genome shotgun (WGS) entry which is preliminary data.</text>
</comment>
<protein>
    <submittedName>
        <fullName evidence="1">Uncharacterized protein</fullName>
    </submittedName>
</protein>
<proteinExistence type="predicted"/>
<evidence type="ECO:0000313" key="1">
    <source>
        <dbReference type="EMBL" id="ONN27476.1"/>
    </source>
</evidence>
<gene>
    <name evidence="1" type="ORF">XJ44_03980</name>
</gene>
<name>A0ABX3IJW4_9BACT</name>
<keyword evidence="2" id="KW-1185">Reference proteome</keyword>